<dbReference type="PANTHER" id="PTHR42840:SF3">
    <property type="entry name" value="BINDING ROSSMANN FOLD OXIDOREDUCTASE, PUTATIVE (AFU_ORTHOLOGUE AFUA_2G10240)-RELATED"/>
    <property type="match status" value="1"/>
</dbReference>
<name>A0AAN8KD54_PATCE</name>
<dbReference type="EMBL" id="JAZGQO010000001">
    <property type="protein sequence ID" value="KAK6195424.1"/>
    <property type="molecule type" value="Genomic_DNA"/>
</dbReference>
<evidence type="ECO:0000259" key="4">
    <source>
        <dbReference type="Pfam" id="PF22725"/>
    </source>
</evidence>
<comment type="similarity">
    <text evidence="1">Belongs to the Gfo/Idh/MocA family.</text>
</comment>
<dbReference type="GO" id="GO:0000166">
    <property type="term" value="F:nucleotide binding"/>
    <property type="evidence" value="ECO:0007669"/>
    <property type="project" value="InterPro"/>
</dbReference>
<dbReference type="Proteomes" id="UP001347796">
    <property type="component" value="Unassembled WGS sequence"/>
</dbReference>
<evidence type="ECO:0008006" key="7">
    <source>
        <dbReference type="Google" id="ProtNLM"/>
    </source>
</evidence>
<organism evidence="5 6">
    <name type="scientific">Patella caerulea</name>
    <name type="common">Rayed Mediterranean limpet</name>
    <dbReference type="NCBI Taxonomy" id="87958"/>
    <lineage>
        <taxon>Eukaryota</taxon>
        <taxon>Metazoa</taxon>
        <taxon>Spiralia</taxon>
        <taxon>Lophotrochozoa</taxon>
        <taxon>Mollusca</taxon>
        <taxon>Gastropoda</taxon>
        <taxon>Patellogastropoda</taxon>
        <taxon>Patelloidea</taxon>
        <taxon>Patellidae</taxon>
        <taxon>Patella</taxon>
    </lineage>
</organism>
<dbReference type="Pfam" id="PF01408">
    <property type="entry name" value="GFO_IDH_MocA"/>
    <property type="match status" value="1"/>
</dbReference>
<comment type="caution">
    <text evidence="5">The sequence shown here is derived from an EMBL/GenBank/DDBJ whole genome shotgun (WGS) entry which is preliminary data.</text>
</comment>
<sequence length="383" mass="42696">MASILRRMLPSFLQKSKTGAEGRNLAVYIQRCQRSTDVSKNGRRAKIKLGVLGCGRIASLHVPNILSIPGLEISWILDNNADQINALKDNFYLEDVQSYGTSDLDSLLDDNTLNGVVILSSTNTHTDYTCRALKKGKAVFVEKPAGESVEDIELCYSTAQQNNTPLLTGYNRRFDPTFSSLQKSFHAGDIGDPVFIKLTSRDCPRPSLDFLKNCDTSGCSILSDMGIHDIDTLVWLTKSEQPESIFVQSHAHDKVMNKMGVDDALMMMVKYKSGLIASIDLVRDSVYGYDIRVEIFGSGGMLSGDPQREVSLRTDQAGKCNTSSLLYSFNQRFNQAYRNEIEHFIRCIEGTEQPLITAQESVLTAKIIEKGLESWRNKTVAYF</sequence>
<dbReference type="SUPFAM" id="SSF51735">
    <property type="entry name" value="NAD(P)-binding Rossmann-fold domains"/>
    <property type="match status" value="1"/>
</dbReference>
<evidence type="ECO:0000256" key="1">
    <source>
        <dbReference type="ARBA" id="ARBA00010928"/>
    </source>
</evidence>
<dbReference type="SUPFAM" id="SSF55347">
    <property type="entry name" value="Glyceraldehyde-3-phosphate dehydrogenase-like, C-terminal domain"/>
    <property type="match status" value="1"/>
</dbReference>
<protein>
    <recommendedName>
        <fullName evidence="7">Inositol 2-dehydrogenase</fullName>
    </recommendedName>
</protein>
<evidence type="ECO:0000313" key="5">
    <source>
        <dbReference type="EMBL" id="KAK6195424.1"/>
    </source>
</evidence>
<evidence type="ECO:0000256" key="2">
    <source>
        <dbReference type="ARBA" id="ARBA00023002"/>
    </source>
</evidence>
<dbReference type="Gene3D" id="3.30.360.10">
    <property type="entry name" value="Dihydrodipicolinate Reductase, domain 2"/>
    <property type="match status" value="1"/>
</dbReference>
<keyword evidence="2" id="KW-0560">Oxidoreductase</keyword>
<evidence type="ECO:0000313" key="6">
    <source>
        <dbReference type="Proteomes" id="UP001347796"/>
    </source>
</evidence>
<evidence type="ECO:0000259" key="3">
    <source>
        <dbReference type="Pfam" id="PF01408"/>
    </source>
</evidence>
<dbReference type="GO" id="GO:0016491">
    <property type="term" value="F:oxidoreductase activity"/>
    <property type="evidence" value="ECO:0007669"/>
    <property type="project" value="UniProtKB-KW"/>
</dbReference>
<feature type="domain" description="GFO/IDH/MocA-like oxidoreductase" evidence="4">
    <location>
        <begin position="181"/>
        <end position="302"/>
    </location>
</feature>
<accession>A0AAN8KD54</accession>
<gene>
    <name evidence="5" type="ORF">SNE40_000860</name>
</gene>
<dbReference type="AlphaFoldDB" id="A0AAN8KD54"/>
<dbReference type="InterPro" id="IPR055170">
    <property type="entry name" value="GFO_IDH_MocA-like_dom"/>
</dbReference>
<dbReference type="InterPro" id="IPR000683">
    <property type="entry name" value="Gfo/Idh/MocA-like_OxRdtase_N"/>
</dbReference>
<dbReference type="InterPro" id="IPR036291">
    <property type="entry name" value="NAD(P)-bd_dom_sf"/>
</dbReference>
<dbReference type="GO" id="GO:0006740">
    <property type="term" value="P:NADPH regeneration"/>
    <property type="evidence" value="ECO:0007669"/>
    <property type="project" value="TreeGrafter"/>
</dbReference>
<dbReference type="Pfam" id="PF22725">
    <property type="entry name" value="GFO_IDH_MocA_C3"/>
    <property type="match status" value="1"/>
</dbReference>
<feature type="domain" description="Gfo/Idh/MocA-like oxidoreductase N-terminal" evidence="3">
    <location>
        <begin position="47"/>
        <end position="169"/>
    </location>
</feature>
<dbReference type="PANTHER" id="PTHR42840">
    <property type="entry name" value="NAD(P)-BINDING ROSSMANN-FOLD SUPERFAMILY PROTEIN-RELATED"/>
    <property type="match status" value="1"/>
</dbReference>
<dbReference type="Gene3D" id="3.40.50.720">
    <property type="entry name" value="NAD(P)-binding Rossmann-like Domain"/>
    <property type="match status" value="1"/>
</dbReference>
<keyword evidence="6" id="KW-1185">Reference proteome</keyword>
<reference evidence="5 6" key="1">
    <citation type="submission" date="2024-01" db="EMBL/GenBank/DDBJ databases">
        <title>The genome of the rayed Mediterranean limpet Patella caerulea (Linnaeus, 1758).</title>
        <authorList>
            <person name="Anh-Thu Weber A."/>
            <person name="Halstead-Nussloch G."/>
        </authorList>
    </citation>
    <scope>NUCLEOTIDE SEQUENCE [LARGE SCALE GENOMIC DNA]</scope>
    <source>
        <strain evidence="5">AATW-2023a</strain>
        <tissue evidence="5">Whole specimen</tissue>
    </source>
</reference>
<dbReference type="GO" id="GO:0005737">
    <property type="term" value="C:cytoplasm"/>
    <property type="evidence" value="ECO:0007669"/>
    <property type="project" value="TreeGrafter"/>
</dbReference>
<proteinExistence type="inferred from homology"/>